<dbReference type="GO" id="GO:0006529">
    <property type="term" value="P:asparagine biosynthetic process"/>
    <property type="evidence" value="ECO:0007669"/>
    <property type="project" value="UniProtKB-KW"/>
</dbReference>
<evidence type="ECO:0000256" key="8">
    <source>
        <dbReference type="ARBA" id="ARBA00048741"/>
    </source>
</evidence>
<dbReference type="EC" id="6.3.5.4" evidence="1"/>
<dbReference type="SUPFAM" id="SSF52402">
    <property type="entry name" value="Adenine nucleotide alpha hydrolases-like"/>
    <property type="match status" value="1"/>
</dbReference>
<dbReference type="CDD" id="cd00352">
    <property type="entry name" value="Gn_AT_II"/>
    <property type="match status" value="1"/>
</dbReference>
<dbReference type="EMBL" id="LFWV01000034">
    <property type="protein sequence ID" value="KON31441.1"/>
    <property type="molecule type" value="Genomic_DNA"/>
</dbReference>
<dbReference type="PIRSF" id="PIRSF001589">
    <property type="entry name" value="Asn_synthetase_glu-h"/>
    <property type="match status" value="1"/>
</dbReference>
<evidence type="ECO:0000256" key="7">
    <source>
        <dbReference type="ARBA" id="ARBA00029440"/>
    </source>
</evidence>
<gene>
    <name evidence="10" type="ORF">AC478_02735</name>
</gene>
<dbReference type="PANTHER" id="PTHR11772:SF2">
    <property type="entry name" value="ASPARAGINE SYNTHETASE [GLUTAMINE-HYDROLYZING]"/>
    <property type="match status" value="1"/>
</dbReference>
<evidence type="ECO:0000256" key="4">
    <source>
        <dbReference type="ARBA" id="ARBA00022741"/>
    </source>
</evidence>
<dbReference type="PANTHER" id="PTHR11772">
    <property type="entry name" value="ASPARAGINE SYNTHETASE"/>
    <property type="match status" value="1"/>
</dbReference>
<comment type="pathway">
    <text evidence="7">Amino-acid biosynthesis.</text>
</comment>
<evidence type="ECO:0000256" key="1">
    <source>
        <dbReference type="ARBA" id="ARBA00012737"/>
    </source>
</evidence>
<dbReference type="InterPro" id="IPR001962">
    <property type="entry name" value="Asn_synthase"/>
</dbReference>
<dbReference type="GO" id="GO:0005524">
    <property type="term" value="F:ATP binding"/>
    <property type="evidence" value="ECO:0007669"/>
    <property type="project" value="UniProtKB-KW"/>
</dbReference>
<dbReference type="SUPFAM" id="SSF56235">
    <property type="entry name" value="N-terminal nucleophile aminohydrolases (Ntn hydrolases)"/>
    <property type="match status" value="1"/>
</dbReference>
<dbReference type="GO" id="GO:0005829">
    <property type="term" value="C:cytosol"/>
    <property type="evidence" value="ECO:0007669"/>
    <property type="project" value="TreeGrafter"/>
</dbReference>
<dbReference type="InterPro" id="IPR029055">
    <property type="entry name" value="Ntn_hydrolases_N"/>
</dbReference>
<evidence type="ECO:0000256" key="5">
    <source>
        <dbReference type="ARBA" id="ARBA00022840"/>
    </source>
</evidence>
<dbReference type="InterPro" id="IPR014729">
    <property type="entry name" value="Rossmann-like_a/b/a_fold"/>
</dbReference>
<dbReference type="CDD" id="cd01991">
    <property type="entry name" value="Asn_synthase_B_C"/>
    <property type="match status" value="1"/>
</dbReference>
<evidence type="ECO:0000313" key="11">
    <source>
        <dbReference type="Proteomes" id="UP000054016"/>
    </source>
</evidence>
<dbReference type="PATRIC" id="fig|1685125.3.peg.627"/>
<keyword evidence="4" id="KW-0547">Nucleotide-binding</keyword>
<comment type="caution">
    <text evidence="10">The sequence shown here is derived from an EMBL/GenBank/DDBJ whole genome shotgun (WGS) entry which is preliminary data.</text>
</comment>
<dbReference type="PROSITE" id="PS51278">
    <property type="entry name" value="GATASE_TYPE_2"/>
    <property type="match status" value="1"/>
</dbReference>
<evidence type="ECO:0000313" key="10">
    <source>
        <dbReference type="EMBL" id="KON31441.1"/>
    </source>
</evidence>
<proteinExistence type="predicted"/>
<dbReference type="InterPro" id="IPR006426">
    <property type="entry name" value="Asn_synth_AEB"/>
</dbReference>
<dbReference type="AlphaFoldDB" id="A0A0M0BTG4"/>
<accession>A0A0M0BTG4</accession>
<evidence type="ECO:0000256" key="6">
    <source>
        <dbReference type="ARBA" id="ARBA00022888"/>
    </source>
</evidence>
<dbReference type="Gene3D" id="3.60.20.10">
    <property type="entry name" value="Glutamine Phosphoribosylpyrophosphate, subunit 1, domain 1"/>
    <property type="match status" value="1"/>
</dbReference>
<evidence type="ECO:0000259" key="9">
    <source>
        <dbReference type="PROSITE" id="PS51278"/>
    </source>
</evidence>
<reference evidence="11" key="1">
    <citation type="submission" date="2015-06" db="EMBL/GenBank/DDBJ databases">
        <title>New insights into the roles of widespread benthic archaea in carbon and nitrogen cycling.</title>
        <authorList>
            <person name="Lazar C.S."/>
            <person name="Baker B.J."/>
            <person name="Seitz K.W."/>
            <person name="Hyde A.S."/>
            <person name="Dick G.J."/>
            <person name="Hinrichs K.-U."/>
            <person name="Teske A.P."/>
        </authorList>
    </citation>
    <scope>NUCLEOTIDE SEQUENCE [LARGE SCALE GENOMIC DNA]</scope>
</reference>
<dbReference type="InterPro" id="IPR017932">
    <property type="entry name" value="GATase_2_dom"/>
</dbReference>
<dbReference type="Pfam" id="PF00733">
    <property type="entry name" value="Asn_synthase"/>
    <property type="match status" value="1"/>
</dbReference>
<keyword evidence="2" id="KW-0436">Ligase</keyword>
<evidence type="ECO:0000256" key="3">
    <source>
        <dbReference type="ARBA" id="ARBA00022605"/>
    </source>
</evidence>
<keyword evidence="5" id="KW-0067">ATP-binding</keyword>
<sequence>MGTKTNIAVIDKRDGNIIVSPHNEQCCVNLGKTTVLFDGRIYSPISGASGTEIIAQKLQQADRIKASEDFLKEVEGDYIFIIAEPERIIAGRDPIGVQPLYYGENKTVTALASNRKALWNLGIDVVMSFPPGHVMFVSRDNFKFKPVKMLVFSEPKQVTMKKAAETLQKMLEQAVRRRVSGAKDVAVAFSGGLDSSVIAFLAKKCQVNVHLVHVSLENQPETEEAKKAADTLHLPMQVHLFREEDVENIFPKVVELIEEPNPVKASIGVPFYWTAEKTAESGYKALLAGQGADELFGGYQRYIKEYLSDGEEKVRKTMFEDVVRIHESNLERDMKICSFHNVELRLPFASYQLAEFTMTLPFGLKIEKHADTLRKLVLRKAAENMGLPSSITEKPKKAVQYATGINNALKKIAKKQKTSVVDYVKKMFLSQINEN</sequence>
<evidence type="ECO:0000256" key="2">
    <source>
        <dbReference type="ARBA" id="ARBA00022598"/>
    </source>
</evidence>
<dbReference type="Pfam" id="PF13537">
    <property type="entry name" value="GATase_7"/>
    <property type="match status" value="1"/>
</dbReference>
<dbReference type="Proteomes" id="UP000054016">
    <property type="component" value="Unassembled WGS sequence"/>
</dbReference>
<dbReference type="InterPro" id="IPR050795">
    <property type="entry name" value="Asn_Synthetase"/>
</dbReference>
<comment type="catalytic activity">
    <reaction evidence="8">
        <text>L-aspartate + L-glutamine + ATP + H2O = L-asparagine + L-glutamate + AMP + diphosphate + H(+)</text>
        <dbReference type="Rhea" id="RHEA:12228"/>
        <dbReference type="ChEBI" id="CHEBI:15377"/>
        <dbReference type="ChEBI" id="CHEBI:15378"/>
        <dbReference type="ChEBI" id="CHEBI:29985"/>
        <dbReference type="ChEBI" id="CHEBI:29991"/>
        <dbReference type="ChEBI" id="CHEBI:30616"/>
        <dbReference type="ChEBI" id="CHEBI:33019"/>
        <dbReference type="ChEBI" id="CHEBI:58048"/>
        <dbReference type="ChEBI" id="CHEBI:58359"/>
        <dbReference type="ChEBI" id="CHEBI:456215"/>
        <dbReference type="EC" id="6.3.5.4"/>
    </reaction>
</comment>
<name>A0A0M0BTG4_9ARCH</name>
<feature type="domain" description="Glutamine amidotransferase type-2" evidence="9">
    <location>
        <begin position="1"/>
        <end position="140"/>
    </location>
</feature>
<organism evidence="10 11">
    <name type="scientific">miscellaneous Crenarchaeota group-1 archaeon SG8-32-3</name>
    <dbReference type="NCBI Taxonomy" id="1685125"/>
    <lineage>
        <taxon>Archaea</taxon>
        <taxon>Candidatus Bathyarchaeota</taxon>
        <taxon>MCG-1</taxon>
    </lineage>
</organism>
<keyword evidence="6" id="KW-0061">Asparagine biosynthesis</keyword>
<dbReference type="Gene3D" id="3.40.50.620">
    <property type="entry name" value="HUPs"/>
    <property type="match status" value="1"/>
</dbReference>
<keyword evidence="3" id="KW-0028">Amino-acid biosynthesis</keyword>
<protein>
    <recommendedName>
        <fullName evidence="1">asparagine synthase (glutamine-hydrolyzing)</fullName>
        <ecNumber evidence="1">6.3.5.4</ecNumber>
    </recommendedName>
</protein>
<dbReference type="GO" id="GO:0004066">
    <property type="term" value="F:asparagine synthase (glutamine-hydrolyzing) activity"/>
    <property type="evidence" value="ECO:0007669"/>
    <property type="project" value="UniProtKB-EC"/>
</dbReference>